<reference evidence="10 11" key="1">
    <citation type="submission" date="2019-01" db="EMBL/GenBank/DDBJ databases">
        <title>Genome sequencing of strain FW100M-2.</title>
        <authorList>
            <person name="Heo J."/>
            <person name="Kim S.-J."/>
            <person name="Kim J.-S."/>
            <person name="Hong S.-B."/>
            <person name="Kwon S.-W."/>
        </authorList>
    </citation>
    <scope>NUCLEOTIDE SEQUENCE [LARGE SCALE GENOMIC DNA]</scope>
    <source>
        <strain evidence="10 11">FW100M-2</strain>
    </source>
</reference>
<dbReference type="AlphaFoldDB" id="A0A4P6ESF2"/>
<dbReference type="Pfam" id="PF05504">
    <property type="entry name" value="Spore_GerAC"/>
    <property type="match status" value="1"/>
</dbReference>
<evidence type="ECO:0000256" key="6">
    <source>
        <dbReference type="ARBA" id="ARBA00023139"/>
    </source>
</evidence>
<proteinExistence type="inferred from homology"/>
<evidence type="ECO:0000313" key="11">
    <source>
        <dbReference type="Proteomes" id="UP000293568"/>
    </source>
</evidence>
<comment type="subcellular location">
    <subcellularLocation>
        <location evidence="1">Membrane</location>
        <topology evidence="1">Lipid-anchor</topology>
    </subcellularLocation>
</comment>
<feature type="domain" description="Spore germination protein N-terminal" evidence="9">
    <location>
        <begin position="26"/>
        <end position="199"/>
    </location>
</feature>
<dbReference type="InterPro" id="IPR057336">
    <property type="entry name" value="GerAC_N"/>
</dbReference>
<dbReference type="InterPro" id="IPR046953">
    <property type="entry name" value="Spore_GerAC-like_C"/>
</dbReference>
<dbReference type="KEGG" id="pprt:ET464_05165"/>
<evidence type="ECO:0000313" key="10">
    <source>
        <dbReference type="EMBL" id="QAY65862.1"/>
    </source>
</evidence>
<dbReference type="Gene3D" id="3.30.300.210">
    <property type="entry name" value="Nutrient germinant receptor protein C, domain 3"/>
    <property type="match status" value="1"/>
</dbReference>
<dbReference type="NCBIfam" id="TIGR02887">
    <property type="entry name" value="spore_ger_x_C"/>
    <property type="match status" value="1"/>
</dbReference>
<keyword evidence="4" id="KW-0732">Signal</keyword>
<dbReference type="GO" id="GO:0016020">
    <property type="term" value="C:membrane"/>
    <property type="evidence" value="ECO:0007669"/>
    <property type="project" value="UniProtKB-SubCell"/>
</dbReference>
<keyword evidence="3" id="KW-0309">Germination</keyword>
<dbReference type="PANTHER" id="PTHR35789">
    <property type="entry name" value="SPORE GERMINATION PROTEIN B3"/>
    <property type="match status" value="1"/>
</dbReference>
<feature type="domain" description="Spore germination GerAC-like C-terminal" evidence="8">
    <location>
        <begin position="226"/>
        <end position="388"/>
    </location>
</feature>
<evidence type="ECO:0000256" key="7">
    <source>
        <dbReference type="ARBA" id="ARBA00023288"/>
    </source>
</evidence>
<evidence type="ECO:0000256" key="3">
    <source>
        <dbReference type="ARBA" id="ARBA00022544"/>
    </source>
</evidence>
<dbReference type="Proteomes" id="UP000293568">
    <property type="component" value="Chromosome"/>
</dbReference>
<evidence type="ECO:0000256" key="1">
    <source>
        <dbReference type="ARBA" id="ARBA00004635"/>
    </source>
</evidence>
<organism evidence="10 11">
    <name type="scientific">Paenibacillus protaetiae</name>
    <dbReference type="NCBI Taxonomy" id="2509456"/>
    <lineage>
        <taxon>Bacteria</taxon>
        <taxon>Bacillati</taxon>
        <taxon>Bacillota</taxon>
        <taxon>Bacilli</taxon>
        <taxon>Bacillales</taxon>
        <taxon>Paenibacillaceae</taxon>
        <taxon>Paenibacillus</taxon>
    </lineage>
</organism>
<evidence type="ECO:0000256" key="5">
    <source>
        <dbReference type="ARBA" id="ARBA00023136"/>
    </source>
</evidence>
<comment type="similarity">
    <text evidence="2">Belongs to the GerABKC lipoprotein family.</text>
</comment>
<keyword evidence="11" id="KW-1185">Reference proteome</keyword>
<dbReference type="Pfam" id="PF25198">
    <property type="entry name" value="Spore_GerAC_N"/>
    <property type="match status" value="1"/>
</dbReference>
<dbReference type="PANTHER" id="PTHR35789:SF1">
    <property type="entry name" value="SPORE GERMINATION PROTEIN B3"/>
    <property type="match status" value="1"/>
</dbReference>
<evidence type="ECO:0000259" key="9">
    <source>
        <dbReference type="Pfam" id="PF25198"/>
    </source>
</evidence>
<dbReference type="PROSITE" id="PS51257">
    <property type="entry name" value="PROKAR_LIPOPROTEIN"/>
    <property type="match status" value="1"/>
</dbReference>
<protein>
    <submittedName>
        <fullName evidence="10">Ger(X)C family spore germination protein</fullName>
    </submittedName>
</protein>
<accession>A0A4P6ESF2</accession>
<dbReference type="OrthoDB" id="9816067at2"/>
<gene>
    <name evidence="10" type="ORF">ET464_05165</name>
</gene>
<keyword evidence="6" id="KW-0564">Palmitate</keyword>
<name>A0A4P6ESF2_9BACL</name>
<dbReference type="RefSeq" id="WP_129438832.1">
    <property type="nucleotide sequence ID" value="NZ_CP035492.1"/>
</dbReference>
<dbReference type="InterPro" id="IPR008844">
    <property type="entry name" value="Spore_GerAC-like"/>
</dbReference>
<dbReference type="GO" id="GO:0009847">
    <property type="term" value="P:spore germination"/>
    <property type="evidence" value="ECO:0007669"/>
    <property type="project" value="InterPro"/>
</dbReference>
<keyword evidence="5" id="KW-0472">Membrane</keyword>
<evidence type="ECO:0000256" key="4">
    <source>
        <dbReference type="ARBA" id="ARBA00022729"/>
    </source>
</evidence>
<sequence length="402" mass="45227">MKVKQWLCAGMIAAMVVLTAGCWDLIELNRSVLLTGVAFEPGTKKPMKVTYELINSAEGNGSNESKGQGTTVVFTSEGNTIEEATYRINEKSERILITSHIRVIIIDEKLARNGLDKFIDIIQRSRYVREDVIILIAKGVPAADLLKTLYPGEQYASSKIQSQVQNFYRVWGGIPESRLYQISRSTLTEGYALTLGAVTLTGDPKAGQTMDELKEINPHANVKILGAAVFKDQKLVGYLNIEQTRAINIIQNKLDSTSLTVPLDQPNTFVSLEVDHTHTKTHIRKKGERFEISLKVDVEGIVSSLDENIPLDKVKGFAELEERASQYLEKQLESAIRSVQKNEKADVFGFGQQYYRRHNKQFKKVKNWDQAFSQAKIHVDANFHITRSDLKVRRLNKEQAGS</sequence>
<dbReference type="EMBL" id="CP035492">
    <property type="protein sequence ID" value="QAY65862.1"/>
    <property type="molecule type" value="Genomic_DNA"/>
</dbReference>
<evidence type="ECO:0000259" key="8">
    <source>
        <dbReference type="Pfam" id="PF05504"/>
    </source>
</evidence>
<keyword evidence="7" id="KW-0449">Lipoprotein</keyword>
<evidence type="ECO:0000256" key="2">
    <source>
        <dbReference type="ARBA" id="ARBA00007886"/>
    </source>
</evidence>
<dbReference type="InterPro" id="IPR038501">
    <property type="entry name" value="Spore_GerAC_C_sf"/>
</dbReference>